<reference evidence="1 2" key="1">
    <citation type="submission" date="2018-11" db="EMBL/GenBank/DDBJ databases">
        <title>Genome sequencing and assembly of Clostridium tagluense strain A121.</title>
        <authorList>
            <person name="Murakami T."/>
            <person name="Segawa T."/>
            <person name="Shcherbakova V.A."/>
            <person name="Mori H."/>
            <person name="Yoshimura Y."/>
        </authorList>
    </citation>
    <scope>NUCLEOTIDE SEQUENCE [LARGE SCALE GENOMIC DNA]</scope>
    <source>
        <strain evidence="1 2">A121</strain>
    </source>
</reference>
<name>A0A401UUJ9_9CLOT</name>
<sequence>MWVHGNESELSYPGISHGHAEMNFKTWSKTVYHEKSAEVIVPDIVNDILEGLNIRR</sequence>
<keyword evidence="2" id="KW-1185">Reference proteome</keyword>
<organism evidence="1 2">
    <name type="scientific">Clostridium tagluense</name>
    <dbReference type="NCBI Taxonomy" id="360422"/>
    <lineage>
        <taxon>Bacteria</taxon>
        <taxon>Bacillati</taxon>
        <taxon>Bacillota</taxon>
        <taxon>Clostridia</taxon>
        <taxon>Eubacteriales</taxon>
        <taxon>Clostridiaceae</taxon>
        <taxon>Clostridium</taxon>
    </lineage>
</organism>
<dbReference type="RefSeq" id="WP_185732960.1">
    <property type="nucleotide sequence ID" value="NZ_BHYK01000072.1"/>
</dbReference>
<evidence type="ECO:0000313" key="1">
    <source>
        <dbReference type="EMBL" id="GCD13225.1"/>
    </source>
</evidence>
<dbReference type="EMBL" id="BHYK01000072">
    <property type="protein sequence ID" value="GCD13225.1"/>
    <property type="molecule type" value="Genomic_DNA"/>
</dbReference>
<dbReference type="Proteomes" id="UP000287872">
    <property type="component" value="Unassembled WGS sequence"/>
</dbReference>
<comment type="caution">
    <text evidence="1">The sequence shown here is derived from an EMBL/GenBank/DDBJ whole genome shotgun (WGS) entry which is preliminary data.</text>
</comment>
<protein>
    <submittedName>
        <fullName evidence="1">Uncharacterized protein</fullName>
    </submittedName>
</protein>
<evidence type="ECO:0000313" key="2">
    <source>
        <dbReference type="Proteomes" id="UP000287872"/>
    </source>
</evidence>
<accession>A0A401UUJ9</accession>
<dbReference type="AlphaFoldDB" id="A0A401UUJ9"/>
<gene>
    <name evidence="1" type="ORF">Ctaglu_48480</name>
</gene>
<proteinExistence type="predicted"/>